<dbReference type="SUPFAM" id="SSF46785">
    <property type="entry name" value="Winged helix' DNA-binding domain"/>
    <property type="match status" value="1"/>
</dbReference>
<organism evidence="3 4">
    <name type="scientific">Lentilactobacillus rapi</name>
    <dbReference type="NCBI Taxonomy" id="481723"/>
    <lineage>
        <taxon>Bacteria</taxon>
        <taxon>Bacillati</taxon>
        <taxon>Bacillota</taxon>
        <taxon>Bacilli</taxon>
        <taxon>Lactobacillales</taxon>
        <taxon>Lactobacillaceae</taxon>
        <taxon>Lentilactobacillus</taxon>
    </lineage>
</organism>
<dbReference type="EMBL" id="BKAM01000001">
    <property type="protein sequence ID" value="GEP71537.1"/>
    <property type="molecule type" value="Genomic_DNA"/>
</dbReference>
<evidence type="ECO:0000259" key="2">
    <source>
        <dbReference type="PROSITE" id="PS50987"/>
    </source>
</evidence>
<protein>
    <recommendedName>
        <fullName evidence="2">HTH arsR-type domain-containing protein</fullName>
    </recommendedName>
</protein>
<gene>
    <name evidence="3" type="ORF">LRA02_04050</name>
</gene>
<dbReference type="STRING" id="1423795.FD12_GL000607"/>
<evidence type="ECO:0000313" key="3">
    <source>
        <dbReference type="EMBL" id="GEP71537.1"/>
    </source>
</evidence>
<evidence type="ECO:0000313" key="4">
    <source>
        <dbReference type="Proteomes" id="UP000321569"/>
    </source>
</evidence>
<dbReference type="GO" id="GO:0003677">
    <property type="term" value="F:DNA binding"/>
    <property type="evidence" value="ECO:0007669"/>
    <property type="project" value="UniProtKB-KW"/>
</dbReference>
<dbReference type="GO" id="GO:0003700">
    <property type="term" value="F:DNA-binding transcription factor activity"/>
    <property type="evidence" value="ECO:0007669"/>
    <property type="project" value="InterPro"/>
</dbReference>
<dbReference type="InterPro" id="IPR001845">
    <property type="entry name" value="HTH_ArsR_DNA-bd_dom"/>
</dbReference>
<reference evidence="3 4" key="1">
    <citation type="submission" date="2019-07" db="EMBL/GenBank/DDBJ databases">
        <title>Whole genome shotgun sequence of Lactobacillus rapi NBRC 109618.</title>
        <authorList>
            <person name="Hosoyama A."/>
            <person name="Uohara A."/>
            <person name="Ohji S."/>
            <person name="Ichikawa N."/>
        </authorList>
    </citation>
    <scope>NUCLEOTIDE SEQUENCE [LARGE SCALE GENOMIC DNA]</scope>
    <source>
        <strain evidence="3 4">NBRC 109618</strain>
    </source>
</reference>
<dbReference type="Gene3D" id="1.10.10.10">
    <property type="entry name" value="Winged helix-like DNA-binding domain superfamily/Winged helix DNA-binding domain"/>
    <property type="match status" value="1"/>
</dbReference>
<dbReference type="InterPro" id="IPR011991">
    <property type="entry name" value="ArsR-like_HTH"/>
</dbReference>
<dbReference type="CDD" id="cd00090">
    <property type="entry name" value="HTH_ARSR"/>
    <property type="match status" value="1"/>
</dbReference>
<dbReference type="OrthoDB" id="9798835at2"/>
<dbReference type="SMART" id="SM00418">
    <property type="entry name" value="HTH_ARSR"/>
    <property type="match status" value="1"/>
</dbReference>
<dbReference type="InterPro" id="IPR036390">
    <property type="entry name" value="WH_DNA-bd_sf"/>
</dbReference>
<sequence length="110" mass="12487">MAESQLPDIDLKNIPITKILKSLSDPTRLAIITELENNGTEISCAEFEHLGKKSNLSQHYRNLRLSGLISIRREGRHSYLSLRKDDLDKEFPGLIESIVKSTNRHNSIGF</sequence>
<name>A0A512PK08_9LACO</name>
<keyword evidence="1" id="KW-0238">DNA-binding</keyword>
<dbReference type="AlphaFoldDB" id="A0A512PK08"/>
<comment type="caution">
    <text evidence="3">The sequence shown here is derived from an EMBL/GenBank/DDBJ whole genome shotgun (WGS) entry which is preliminary data.</text>
</comment>
<dbReference type="RefSeq" id="WP_054746512.1">
    <property type="nucleotide sequence ID" value="NZ_BKAM01000001.1"/>
</dbReference>
<feature type="domain" description="HTH arsR-type" evidence="2">
    <location>
        <begin position="9"/>
        <end position="102"/>
    </location>
</feature>
<dbReference type="InterPro" id="IPR036388">
    <property type="entry name" value="WH-like_DNA-bd_sf"/>
</dbReference>
<dbReference type="Proteomes" id="UP000321569">
    <property type="component" value="Unassembled WGS sequence"/>
</dbReference>
<accession>A0A512PK08</accession>
<proteinExistence type="predicted"/>
<evidence type="ECO:0000256" key="1">
    <source>
        <dbReference type="ARBA" id="ARBA00023125"/>
    </source>
</evidence>
<dbReference type="PROSITE" id="PS50987">
    <property type="entry name" value="HTH_ARSR_2"/>
    <property type="match status" value="1"/>
</dbReference>
<dbReference type="PRINTS" id="PR00778">
    <property type="entry name" value="HTHARSR"/>
</dbReference>